<gene>
    <name evidence="1" type="ORF">VFPPC_17704</name>
</gene>
<dbReference type="EMBL" id="LSBJ02000003">
    <property type="protein sequence ID" value="OWT43120.1"/>
    <property type="molecule type" value="Genomic_DNA"/>
</dbReference>
<dbReference type="AlphaFoldDB" id="A0A219AQS8"/>
<dbReference type="RefSeq" id="XP_022285569.1">
    <property type="nucleotide sequence ID" value="XM_022429393.1"/>
</dbReference>
<evidence type="ECO:0000313" key="1">
    <source>
        <dbReference type="EMBL" id="OWT43120.1"/>
    </source>
</evidence>
<sequence>MALAGSVGAACPPFLSKGPEPATNANFANISRPPTLKSMHKCGLTDGWMDGWMNGWMAGWDVCVVWDGMVWSGMVCRQLQHVVCLHLMSMSGAATTPLVAAQQHNAPDKTRQTEATASGWMSCHVMSWGQLQAAPSRAANIEGAAGD</sequence>
<dbReference type="Proteomes" id="UP000078397">
    <property type="component" value="Unassembled WGS sequence"/>
</dbReference>
<name>A0A219AQS8_METCM</name>
<dbReference type="OrthoDB" id="5428255at2759"/>
<accession>A0A219AQS8</accession>
<protein>
    <submittedName>
        <fullName evidence="1">Uncharacterized protein</fullName>
    </submittedName>
</protein>
<comment type="caution">
    <text evidence="1">The sequence shown here is derived from an EMBL/GenBank/DDBJ whole genome shotgun (WGS) entry which is preliminary data.</text>
</comment>
<keyword evidence="2" id="KW-1185">Reference proteome</keyword>
<evidence type="ECO:0000313" key="2">
    <source>
        <dbReference type="Proteomes" id="UP000078397"/>
    </source>
</evidence>
<dbReference type="KEGG" id="pchm:VFPPC_17704"/>
<dbReference type="GeneID" id="33936633"/>
<reference evidence="1 2" key="1">
    <citation type="journal article" date="2016" name="PLoS Pathog.">
        <title>Biosynthesis of antibiotic leucinostatins in bio-control fungus Purpureocillium lilacinum and their inhibition on phytophthora revealed by genome mining.</title>
        <authorList>
            <person name="Wang G."/>
            <person name="Liu Z."/>
            <person name="Lin R."/>
            <person name="Li E."/>
            <person name="Mao Z."/>
            <person name="Ling J."/>
            <person name="Yang Y."/>
            <person name="Yin W.B."/>
            <person name="Xie B."/>
        </authorList>
    </citation>
    <scope>NUCLEOTIDE SEQUENCE [LARGE SCALE GENOMIC DNA]</scope>
    <source>
        <strain evidence="1">170</strain>
    </source>
</reference>
<proteinExistence type="predicted"/>
<organism evidence="1 2">
    <name type="scientific">Pochonia chlamydosporia 170</name>
    <dbReference type="NCBI Taxonomy" id="1380566"/>
    <lineage>
        <taxon>Eukaryota</taxon>
        <taxon>Fungi</taxon>
        <taxon>Dikarya</taxon>
        <taxon>Ascomycota</taxon>
        <taxon>Pezizomycotina</taxon>
        <taxon>Sordariomycetes</taxon>
        <taxon>Hypocreomycetidae</taxon>
        <taxon>Hypocreales</taxon>
        <taxon>Clavicipitaceae</taxon>
        <taxon>Pochonia</taxon>
    </lineage>
</organism>